<keyword evidence="3 5" id="KW-1133">Transmembrane helix</keyword>
<accession>A0A7V0T513</accession>
<dbReference type="Pfam" id="PF09685">
    <property type="entry name" value="MamF_MmsF"/>
    <property type="match status" value="1"/>
</dbReference>
<sequence>MESAADVEKAKGTAWLSYLGILWLIPMLTLKDNSFAKWHVKQGIALDIATIGVAIVMGILSFIIIGVIIGPIGFGILFVLRIIGLVKSLGGHYWKCPLGISKIAEMFKF</sequence>
<evidence type="ECO:0000256" key="3">
    <source>
        <dbReference type="ARBA" id="ARBA00022989"/>
    </source>
</evidence>
<comment type="subcellular location">
    <subcellularLocation>
        <location evidence="1">Membrane</location>
        <topology evidence="1">Multi-pass membrane protein</topology>
    </subcellularLocation>
</comment>
<protein>
    <recommendedName>
        <fullName evidence="7">DUF4870 domain-containing protein</fullName>
    </recommendedName>
</protein>
<dbReference type="AlphaFoldDB" id="A0A7V0T513"/>
<evidence type="ECO:0000256" key="5">
    <source>
        <dbReference type="SAM" id="Phobius"/>
    </source>
</evidence>
<dbReference type="Proteomes" id="UP000885672">
    <property type="component" value="Unassembled WGS sequence"/>
</dbReference>
<evidence type="ECO:0000256" key="2">
    <source>
        <dbReference type="ARBA" id="ARBA00022692"/>
    </source>
</evidence>
<keyword evidence="2 5" id="KW-0812">Transmembrane</keyword>
<dbReference type="EMBL" id="DSBX01000129">
    <property type="protein sequence ID" value="HDQ99297.1"/>
    <property type="molecule type" value="Genomic_DNA"/>
</dbReference>
<proteinExistence type="predicted"/>
<name>A0A7V0T513_UNCW3</name>
<gene>
    <name evidence="6" type="ORF">ENN51_03300</name>
</gene>
<reference evidence="6" key="1">
    <citation type="journal article" date="2020" name="mSystems">
        <title>Genome- and Community-Level Interaction Insights into Carbon Utilization and Element Cycling Functions of Hydrothermarchaeota in Hydrothermal Sediment.</title>
        <authorList>
            <person name="Zhou Z."/>
            <person name="Liu Y."/>
            <person name="Xu W."/>
            <person name="Pan J."/>
            <person name="Luo Z.H."/>
            <person name="Li M."/>
        </authorList>
    </citation>
    <scope>NUCLEOTIDE SEQUENCE [LARGE SCALE GENOMIC DNA]</scope>
    <source>
        <strain evidence="6">SpSt-1182</strain>
    </source>
</reference>
<feature type="transmembrane region" description="Helical" evidence="5">
    <location>
        <begin position="12"/>
        <end position="30"/>
    </location>
</feature>
<evidence type="ECO:0000256" key="1">
    <source>
        <dbReference type="ARBA" id="ARBA00004141"/>
    </source>
</evidence>
<comment type="caution">
    <text evidence="6">The sequence shown here is derived from an EMBL/GenBank/DDBJ whole genome shotgun (WGS) entry which is preliminary data.</text>
</comment>
<evidence type="ECO:0008006" key="7">
    <source>
        <dbReference type="Google" id="ProtNLM"/>
    </source>
</evidence>
<keyword evidence="4 5" id="KW-0472">Membrane</keyword>
<dbReference type="InterPro" id="IPR019109">
    <property type="entry name" value="MamF_MmsF"/>
</dbReference>
<feature type="transmembrane region" description="Helical" evidence="5">
    <location>
        <begin position="50"/>
        <end position="80"/>
    </location>
</feature>
<organism evidence="6">
    <name type="scientific">candidate division WOR-3 bacterium</name>
    <dbReference type="NCBI Taxonomy" id="2052148"/>
    <lineage>
        <taxon>Bacteria</taxon>
        <taxon>Bacteria division WOR-3</taxon>
    </lineage>
</organism>
<evidence type="ECO:0000256" key="4">
    <source>
        <dbReference type="ARBA" id="ARBA00023136"/>
    </source>
</evidence>
<evidence type="ECO:0000313" key="6">
    <source>
        <dbReference type="EMBL" id="HDQ99297.1"/>
    </source>
</evidence>